<dbReference type="RefSeq" id="WP_115557887.1">
    <property type="nucleotide sequence ID" value="NZ_CP031376.1"/>
</dbReference>
<protein>
    <submittedName>
        <fullName evidence="2">Uncharacterized protein</fullName>
    </submittedName>
</protein>
<keyword evidence="3" id="KW-1185">Reference proteome</keyword>
<sequence>MSISMMKTLLSINFALSAGASTAVMALDQIVEEDHEYEVESMKNLIKSQSKVVSTDHIFNFEDKEFHGREELDKYIVEHGLIEEYMTSSNLSYIIKDHQNNILDKDKIYGTDFDDFELAYRDAFGNALTSRSKALNSYTNKGLIRQKYSYDYQGWYDSPAEAKDNFVYSGGLEKSLYYQVDQRYYNLFNSTDQEELKSTFLDGYNFKASNFTKKDKLYGDNQKIERQVYNNYRDTWTKFEKTPSTAGIEDNLNYKDYIEYSSGNTVKLYGPNGVIFNLNGKENWGGVEIPEIYNSDYNARYFLNRWNYGAYKTKVPLKEGSKKVRRCRIVYYLSFYTGKENEKWNYLQIYLDRNHLDKNNNYIEIDFNKLWGSDNYGSIINLYSRKLKELEELDEKNKNQYLISTYSGLDYNISTAKDIPTQDVQAMYATWFPYFVKDELLNFNKIPYGEYNKYGVKRDQLYDINGRKGYEYSLSDGLEYYHNTIKPDLYKNYVGTDQHGNDLYRINNNFDATAEELENYMYLAGKQDIRLMYTFTGERNYSSIDGLALAPTQAEAQEKLFQIERSILSKKYFAYDVYGNYEVSGNNEDEAIRKLQQKVDLQAKYVHKDEVKSWNNRPISFENIISDGVYITYKTLINDEFVYFLNHHDAYNALTGEMNGQTVVTNKTVNVYLYSEKQGNGYVEHTYTNEFELEMLANKLLGYAH</sequence>
<dbReference type="EMBL" id="CP031376">
    <property type="protein sequence ID" value="AXK50969.1"/>
    <property type="molecule type" value="Genomic_DNA"/>
</dbReference>
<evidence type="ECO:0000313" key="2">
    <source>
        <dbReference type="EMBL" id="AXK50969.1"/>
    </source>
</evidence>
<feature type="signal peptide" evidence="1">
    <location>
        <begin position="1"/>
        <end position="26"/>
    </location>
</feature>
<reference evidence="2 3" key="1">
    <citation type="submission" date="2018-07" db="EMBL/GenBank/DDBJ databases">
        <title>Complete genome sequence of Spiroplasma alleghenense PLHS-1 (ATCC 51752).</title>
        <authorList>
            <person name="Chou L."/>
            <person name="Lee T.-Y."/>
            <person name="Tsai Y.-M."/>
            <person name="Kuo C.-H."/>
        </authorList>
    </citation>
    <scope>NUCLEOTIDE SEQUENCE [LARGE SCALE GENOMIC DNA]</scope>
    <source>
        <strain evidence="2 3">PLHS-1</strain>
    </source>
</reference>
<evidence type="ECO:0000313" key="3">
    <source>
        <dbReference type="Proteomes" id="UP000254792"/>
    </source>
</evidence>
<dbReference type="AlphaFoldDB" id="A0A345Z2Z0"/>
<gene>
    <name evidence="2" type="ORF">SALLE_v1c02950</name>
</gene>
<keyword evidence="1" id="KW-0732">Signal</keyword>
<evidence type="ECO:0000256" key="1">
    <source>
        <dbReference type="SAM" id="SignalP"/>
    </source>
</evidence>
<organism evidence="2 3">
    <name type="scientific">Spiroplasma alleghenense</name>
    <dbReference type="NCBI Taxonomy" id="216931"/>
    <lineage>
        <taxon>Bacteria</taxon>
        <taxon>Bacillati</taxon>
        <taxon>Mycoplasmatota</taxon>
        <taxon>Mollicutes</taxon>
        <taxon>Entomoplasmatales</taxon>
        <taxon>Spiroplasmataceae</taxon>
        <taxon>Spiroplasma</taxon>
    </lineage>
</organism>
<feature type="chain" id="PRO_5016566302" evidence="1">
    <location>
        <begin position="27"/>
        <end position="705"/>
    </location>
</feature>
<dbReference type="Proteomes" id="UP000254792">
    <property type="component" value="Chromosome"/>
</dbReference>
<dbReference type="OrthoDB" id="388723at2"/>
<dbReference type="KEGG" id="salx:SALLE_v1c02950"/>
<name>A0A345Z2Z0_9MOLU</name>
<proteinExistence type="predicted"/>
<accession>A0A345Z2Z0</accession>